<dbReference type="NCBIfam" id="TIGR02937">
    <property type="entry name" value="sigma70-ECF"/>
    <property type="match status" value="1"/>
</dbReference>
<dbReference type="PROSITE" id="PS00716">
    <property type="entry name" value="SIGMA70_2"/>
    <property type="match status" value="1"/>
</dbReference>
<dbReference type="RefSeq" id="WP_249299180.1">
    <property type="nucleotide sequence ID" value="NZ_JACRSP010000001.1"/>
</dbReference>
<dbReference type="EMBL" id="JACRSP010000001">
    <property type="protein sequence ID" value="MBC8535451.1"/>
    <property type="molecule type" value="Genomic_DNA"/>
</dbReference>
<dbReference type="GO" id="GO:0003677">
    <property type="term" value="F:DNA binding"/>
    <property type="evidence" value="ECO:0007669"/>
    <property type="project" value="UniProtKB-KW"/>
</dbReference>
<dbReference type="PANTHER" id="PTHR30385">
    <property type="entry name" value="SIGMA FACTOR F FLAGELLAR"/>
    <property type="match status" value="1"/>
</dbReference>
<dbReference type="Proteomes" id="UP000620366">
    <property type="component" value="Unassembled WGS sequence"/>
</dbReference>
<dbReference type="InterPro" id="IPR014322">
    <property type="entry name" value="RNA_pol_sigma-B/F/G"/>
</dbReference>
<dbReference type="PROSITE" id="PS00715">
    <property type="entry name" value="SIGMA70_1"/>
    <property type="match status" value="1"/>
</dbReference>
<dbReference type="InterPro" id="IPR013324">
    <property type="entry name" value="RNA_pol_sigma_r3/r4-like"/>
</dbReference>
<evidence type="ECO:0000259" key="6">
    <source>
        <dbReference type="PROSITE" id="PS00715"/>
    </source>
</evidence>
<gene>
    <name evidence="8" type="ORF">H8695_01905</name>
</gene>
<feature type="domain" description="RNA polymerase sigma-70" evidence="6">
    <location>
        <begin position="52"/>
        <end position="65"/>
    </location>
</feature>
<protein>
    <recommendedName>
        <fullName evidence="5">RNA polymerase sigma factor</fullName>
    </recommendedName>
</protein>
<keyword evidence="1 5" id="KW-0805">Transcription regulation</keyword>
<dbReference type="InterPro" id="IPR000943">
    <property type="entry name" value="RNA_pol_sigma70"/>
</dbReference>
<dbReference type="InterPro" id="IPR007624">
    <property type="entry name" value="RNA_pol_sigma70_r3"/>
</dbReference>
<dbReference type="Gene3D" id="1.10.10.10">
    <property type="entry name" value="Winged helix-like DNA-binding domain superfamily/Winged helix DNA-binding domain"/>
    <property type="match status" value="2"/>
</dbReference>
<dbReference type="InterPro" id="IPR013325">
    <property type="entry name" value="RNA_pol_sigma_r2"/>
</dbReference>
<dbReference type="InterPro" id="IPR036388">
    <property type="entry name" value="WH-like_DNA-bd_sf"/>
</dbReference>
<evidence type="ECO:0000259" key="7">
    <source>
        <dbReference type="PROSITE" id="PS00716"/>
    </source>
</evidence>
<dbReference type="PRINTS" id="PR00046">
    <property type="entry name" value="SIGMA70FCT"/>
</dbReference>
<keyword evidence="9" id="KW-1185">Reference proteome</keyword>
<dbReference type="SUPFAM" id="SSF88946">
    <property type="entry name" value="Sigma2 domain of RNA polymerase sigma factors"/>
    <property type="match status" value="1"/>
</dbReference>
<dbReference type="Pfam" id="PF04545">
    <property type="entry name" value="Sigma70_r4"/>
    <property type="match status" value="1"/>
</dbReference>
<comment type="caution">
    <text evidence="8">The sequence shown here is derived from an EMBL/GenBank/DDBJ whole genome shotgun (WGS) entry which is preliminary data.</text>
</comment>
<dbReference type="CDD" id="cd06171">
    <property type="entry name" value="Sigma70_r4"/>
    <property type="match status" value="1"/>
</dbReference>
<comment type="function">
    <text evidence="5">Sigma factors are initiation factors that promote the attachment of RNA polymerase to specific initiation sites and are then released.</text>
</comment>
<name>A0A926DCS8_9FIRM</name>
<accession>A0A926DCS8</accession>
<comment type="similarity">
    <text evidence="5">Belongs to the sigma-70 factor family.</text>
</comment>
<proteinExistence type="inferred from homology"/>
<dbReference type="GO" id="GO:0016987">
    <property type="term" value="F:sigma factor activity"/>
    <property type="evidence" value="ECO:0007669"/>
    <property type="project" value="UniProtKB-KW"/>
</dbReference>
<dbReference type="AlphaFoldDB" id="A0A926DCS8"/>
<dbReference type="InterPro" id="IPR014284">
    <property type="entry name" value="RNA_pol_sigma-70_dom"/>
</dbReference>
<dbReference type="InterPro" id="IPR007630">
    <property type="entry name" value="RNA_pol_sigma70_r4"/>
</dbReference>
<keyword evidence="4 5" id="KW-0804">Transcription</keyword>
<organism evidence="8 9">
    <name type="scientific">Feifania hominis</name>
    <dbReference type="NCBI Taxonomy" id="2763660"/>
    <lineage>
        <taxon>Bacteria</taxon>
        <taxon>Bacillati</taxon>
        <taxon>Bacillota</taxon>
        <taxon>Clostridia</taxon>
        <taxon>Eubacteriales</taxon>
        <taxon>Feifaniaceae</taxon>
        <taxon>Feifania</taxon>
    </lineage>
</organism>
<keyword evidence="3 5" id="KW-0238">DNA-binding</keyword>
<dbReference type="Pfam" id="PF04539">
    <property type="entry name" value="Sigma70_r3"/>
    <property type="match status" value="1"/>
</dbReference>
<dbReference type="SUPFAM" id="SSF88659">
    <property type="entry name" value="Sigma3 and sigma4 domains of RNA polymerase sigma factors"/>
    <property type="match status" value="2"/>
</dbReference>
<dbReference type="Gene3D" id="1.20.120.1810">
    <property type="match status" value="1"/>
</dbReference>
<feature type="domain" description="RNA polymerase sigma-70" evidence="7">
    <location>
        <begin position="210"/>
        <end position="236"/>
    </location>
</feature>
<evidence type="ECO:0000256" key="5">
    <source>
        <dbReference type="RuleBase" id="RU362124"/>
    </source>
</evidence>
<evidence type="ECO:0000313" key="9">
    <source>
        <dbReference type="Proteomes" id="UP000620366"/>
    </source>
</evidence>
<dbReference type="PANTHER" id="PTHR30385:SF4">
    <property type="entry name" value="RNA POLYMERASE SIGMA-E FACTOR"/>
    <property type="match status" value="1"/>
</dbReference>
<evidence type="ECO:0000256" key="1">
    <source>
        <dbReference type="ARBA" id="ARBA00023015"/>
    </source>
</evidence>
<sequence length="244" mass="27326">MAATTQGTYGRELLRRAKGGDRAAVEEFVRENFGLVHMAVKRFTGRGVEYDDLFQIGCMGLYKALSNFDLEQGVMFSTYAVPVILGELKRYFRDNGPIKLSRSIKDSAGKIARARERLCASLLREPTVQELAQETEMAVDELVLALDATRPVLSLSQSMGEGDGEMNLLDLCGDDHTDEVIDAIAVREAVRELKERERRVVEMRFYRNMTQMQVASVLGISQVQVSRIEKAVLAKIRESILSES</sequence>
<dbReference type="NCBIfam" id="TIGR02980">
    <property type="entry name" value="SigBFG"/>
    <property type="match status" value="1"/>
</dbReference>
<reference evidence="8" key="1">
    <citation type="submission" date="2020-08" db="EMBL/GenBank/DDBJ databases">
        <title>Genome public.</title>
        <authorList>
            <person name="Liu C."/>
            <person name="Sun Q."/>
        </authorList>
    </citation>
    <scope>NUCLEOTIDE SEQUENCE</scope>
    <source>
        <strain evidence="8">BX7</strain>
    </source>
</reference>
<evidence type="ECO:0000256" key="4">
    <source>
        <dbReference type="ARBA" id="ARBA00023163"/>
    </source>
</evidence>
<dbReference type="GO" id="GO:0006352">
    <property type="term" value="P:DNA-templated transcription initiation"/>
    <property type="evidence" value="ECO:0007669"/>
    <property type="project" value="InterPro"/>
</dbReference>
<evidence type="ECO:0000256" key="2">
    <source>
        <dbReference type="ARBA" id="ARBA00023082"/>
    </source>
</evidence>
<evidence type="ECO:0000313" key="8">
    <source>
        <dbReference type="EMBL" id="MBC8535451.1"/>
    </source>
</evidence>
<keyword evidence="2 5" id="KW-0731">Sigma factor</keyword>
<dbReference type="Pfam" id="PF04542">
    <property type="entry name" value="Sigma70_r2"/>
    <property type="match status" value="1"/>
</dbReference>
<dbReference type="InterPro" id="IPR007627">
    <property type="entry name" value="RNA_pol_sigma70_r2"/>
</dbReference>
<evidence type="ECO:0000256" key="3">
    <source>
        <dbReference type="ARBA" id="ARBA00023125"/>
    </source>
</evidence>